<proteinExistence type="predicted"/>
<dbReference type="KEGG" id="vg:10323135"/>
<gene>
    <name evidence="1" type="primary">57A</name>
    <name evidence="1" type="ORF">Acj133p148</name>
</gene>
<dbReference type="RefSeq" id="YP_004300729.1">
    <property type="nucleotide sequence ID" value="NC_015250.1"/>
</dbReference>
<keyword evidence="2" id="KW-1185">Reference proteome</keyword>
<evidence type="ECO:0000313" key="2">
    <source>
        <dbReference type="Proteomes" id="UP000000330"/>
    </source>
</evidence>
<name>D9I682_9CAUD</name>
<dbReference type="EMBL" id="HM114315">
    <property type="protein sequence ID" value="ADJ19463.1"/>
    <property type="molecule type" value="Genomic_DNA"/>
</dbReference>
<evidence type="ECO:0000313" key="1">
    <source>
        <dbReference type="EMBL" id="ADJ19463.1"/>
    </source>
</evidence>
<reference evidence="1 2" key="1">
    <citation type="journal article" date="2010" name="Virol. J.">
        <title>Genomes of the T4-related bacteriophages as windows on microbial genome evolution.</title>
        <authorList>
            <person name="Petrov V.M."/>
            <person name="Ratnayaka S."/>
            <person name="Nolan J.M."/>
            <person name="Miller E.S."/>
            <person name="Karam J.D."/>
        </authorList>
    </citation>
    <scope>NUCLEOTIDE SEQUENCE [LARGE SCALE GENOMIC DNA]</scope>
    <source>
        <strain evidence="1">Acj133</strain>
    </source>
</reference>
<organism evidence="1 2">
    <name type="scientific">Acinetobacter phage 133</name>
    <dbReference type="NCBI Taxonomy" id="2919552"/>
    <lineage>
        <taxon>Viruses</taxon>
        <taxon>Duplodnaviria</taxon>
        <taxon>Heunggongvirae</taxon>
        <taxon>Uroviricota</taxon>
        <taxon>Caudoviricetes</taxon>
        <taxon>Pantevenvirales</taxon>
        <taxon>Straboviridae</taxon>
        <taxon>Tevenvirinae</taxon>
        <taxon>Centumtrigintavirus</taxon>
        <taxon>Centumtrigintavirus cv133</taxon>
        <taxon>Acinetobacter virus 133</taxon>
    </lineage>
</organism>
<dbReference type="Proteomes" id="UP000000330">
    <property type="component" value="Segment"/>
</dbReference>
<accession>D9I682</accession>
<sequence>MSNQTPEQIVTELKAQLFDVGQVNHQLNAQLQETQGVLQTIAQTLALTPDENGQITFDQLIAAVTDLIPQPVELEQGG</sequence>
<protein>
    <submittedName>
        <fullName evidence="1">Gp57A chaperone for tail fiber formation</fullName>
    </submittedName>
</protein>
<dbReference type="GeneID" id="10323135"/>